<sequence>MPPRNLSKRKQVDSSPETQSVPCKRNKTAPVTPIAKSGKSTAAPAASSKSSHALLPAVSITSRQSRGAASSRRVSYGDLSEEEVESVAQQSDVADSELLAHSLRRRGHVLFVDDEASEETGKSAAGSDADEEVSVKDIAESDSSSVGDVDSESESAGDAIEPAVVQGRSLRIKTKTAKGAYVDSMLSSGKKGDIADDDNPKKDPTVPSLTSHSKKPDTQVYLEDLESPRPSTRTKNKSPIKPSTAAGSCKSKAAKAVENNRRLQVEVSVDPVSKSISKSIALSPSKTRKKSATSMENDDVVDIPPPSARSNRRSSKKETIVIDSSKSDGEDDDRSADTAIAKPSKTAKSRPDKVSGSGRLKAPNKPPVKSALKSGSGSDLSPERTGKAKGKGKGKATEPLFYQSGTAQFSHFIALPDLLIVGTLDEDAPPSPSTSVPPSSQIAHQLMALLGDNLLCSQSPEVDADAPVSRLPDTVPSTSGVDLSEPADVTLRVMQPQLMEEHLVTLGAYLELPPLGLLPLAVTEHITDNFDPPAFHSFDVVSKLFRVESLMSLLEYFKWTSYGSYVNLGRLAYSILSLEGRTACMGDSPAVCMTVSLVTECLLFQPATPMGFGGNVGKRVHRLRIMPFHQWFRRESTMWGLLVGLDFTETTCLSDRGVSFPTRVEDPSGCGNKNSMYSSSQASPAKGKGSRWRTPVKNVSAATVSPGGDYPSSLGFGDEVPIYDGRSSAGQHFLFRPTDFASLKSLPHFTTSRDLDAFTLVSVGYSLSVWAGFNNEPRLTPNILFVIVLGSAPKKDALAAQGLLQ</sequence>
<feature type="region of interest" description="Disordered" evidence="1">
    <location>
        <begin position="1"/>
        <end position="93"/>
    </location>
</feature>
<dbReference type="Proteomes" id="UP000219338">
    <property type="component" value="Unassembled WGS sequence"/>
</dbReference>
<feature type="region of interest" description="Disordered" evidence="1">
    <location>
        <begin position="664"/>
        <end position="694"/>
    </location>
</feature>
<feature type="compositionally biased region" description="Polar residues" evidence="1">
    <location>
        <begin position="671"/>
        <end position="683"/>
    </location>
</feature>
<feature type="compositionally biased region" description="Low complexity" evidence="1">
    <location>
        <begin position="35"/>
        <end position="53"/>
    </location>
</feature>
<reference evidence="3" key="1">
    <citation type="journal article" date="2017" name="Nat. Ecol. Evol.">
        <title>Genome expansion and lineage-specific genetic innovations in the forest pathogenic fungi Armillaria.</title>
        <authorList>
            <person name="Sipos G."/>
            <person name="Prasanna A.N."/>
            <person name="Walter M.C."/>
            <person name="O'Connor E."/>
            <person name="Balint B."/>
            <person name="Krizsan K."/>
            <person name="Kiss B."/>
            <person name="Hess J."/>
            <person name="Varga T."/>
            <person name="Slot J."/>
            <person name="Riley R."/>
            <person name="Boka B."/>
            <person name="Rigling D."/>
            <person name="Barry K."/>
            <person name="Lee J."/>
            <person name="Mihaltcheva S."/>
            <person name="LaButti K."/>
            <person name="Lipzen A."/>
            <person name="Waldron R."/>
            <person name="Moloney N.M."/>
            <person name="Sperisen C."/>
            <person name="Kredics L."/>
            <person name="Vagvoelgyi C."/>
            <person name="Patrignani A."/>
            <person name="Fitzpatrick D."/>
            <person name="Nagy I."/>
            <person name="Doyle S."/>
            <person name="Anderson J.B."/>
            <person name="Grigoriev I.V."/>
            <person name="Gueldener U."/>
            <person name="Muensterkoetter M."/>
            <person name="Nagy L.G."/>
        </authorList>
    </citation>
    <scope>NUCLEOTIDE SEQUENCE [LARGE SCALE GENOMIC DNA]</scope>
    <source>
        <strain evidence="3">C18/9</strain>
    </source>
</reference>
<dbReference type="OMA" id="LLEYFKW"/>
<dbReference type="AlphaFoldDB" id="A0A284RHD2"/>
<name>A0A284RHD2_ARMOS</name>
<gene>
    <name evidence="2" type="ORF">ARMOST_11521</name>
</gene>
<accession>A0A284RHD2</accession>
<feature type="compositionally biased region" description="Basic and acidic residues" evidence="1">
    <location>
        <begin position="190"/>
        <end position="204"/>
    </location>
</feature>
<dbReference type="EMBL" id="FUEG01000009">
    <property type="protein sequence ID" value="SJL08158.1"/>
    <property type="molecule type" value="Genomic_DNA"/>
</dbReference>
<organism evidence="2 3">
    <name type="scientific">Armillaria ostoyae</name>
    <name type="common">Armillaria root rot fungus</name>
    <dbReference type="NCBI Taxonomy" id="47428"/>
    <lineage>
        <taxon>Eukaryota</taxon>
        <taxon>Fungi</taxon>
        <taxon>Dikarya</taxon>
        <taxon>Basidiomycota</taxon>
        <taxon>Agaricomycotina</taxon>
        <taxon>Agaricomycetes</taxon>
        <taxon>Agaricomycetidae</taxon>
        <taxon>Agaricales</taxon>
        <taxon>Marasmiineae</taxon>
        <taxon>Physalacriaceae</taxon>
        <taxon>Armillaria</taxon>
    </lineage>
</organism>
<dbReference type="OrthoDB" id="3065719at2759"/>
<evidence type="ECO:0000313" key="3">
    <source>
        <dbReference type="Proteomes" id="UP000219338"/>
    </source>
</evidence>
<feature type="compositionally biased region" description="Low complexity" evidence="1">
    <location>
        <begin position="62"/>
        <end position="74"/>
    </location>
</feature>
<feature type="compositionally biased region" description="Polar residues" evidence="1">
    <location>
        <begin position="274"/>
        <end position="285"/>
    </location>
</feature>
<feature type="compositionally biased region" description="Low complexity" evidence="1">
    <location>
        <begin position="243"/>
        <end position="256"/>
    </location>
</feature>
<feature type="compositionally biased region" description="Basic and acidic residues" evidence="1">
    <location>
        <begin position="316"/>
        <end position="328"/>
    </location>
</feature>
<keyword evidence="3" id="KW-1185">Reference proteome</keyword>
<dbReference type="STRING" id="47428.A0A284RHD2"/>
<proteinExistence type="predicted"/>
<evidence type="ECO:0000256" key="1">
    <source>
        <dbReference type="SAM" id="MobiDB-lite"/>
    </source>
</evidence>
<feature type="region of interest" description="Disordered" evidence="1">
    <location>
        <begin position="111"/>
        <end position="397"/>
    </location>
</feature>
<evidence type="ECO:0000313" key="2">
    <source>
        <dbReference type="EMBL" id="SJL08158.1"/>
    </source>
</evidence>
<protein>
    <submittedName>
        <fullName evidence="2">Uncharacterized protein</fullName>
    </submittedName>
</protein>